<protein>
    <recommendedName>
        <fullName evidence="7">Protein CFT1</fullName>
    </recommendedName>
    <alternativeName>
        <fullName evidence="8">Cleavage factor two protein 1</fullName>
    </alternativeName>
    <alternativeName>
        <fullName evidence="6">Protein cft1</fullName>
    </alternativeName>
</protein>
<evidence type="ECO:0000256" key="5">
    <source>
        <dbReference type="ARBA" id="ARBA00038304"/>
    </source>
</evidence>
<evidence type="ECO:0000256" key="4">
    <source>
        <dbReference type="ARBA" id="ARBA00023242"/>
    </source>
</evidence>
<keyword evidence="3" id="KW-0694">RNA-binding</keyword>
<keyword evidence="2" id="KW-0507">mRNA processing</keyword>
<dbReference type="Proteomes" id="UP001174997">
    <property type="component" value="Unassembled WGS sequence"/>
</dbReference>
<evidence type="ECO:0000256" key="2">
    <source>
        <dbReference type="ARBA" id="ARBA00022664"/>
    </source>
</evidence>
<evidence type="ECO:0000313" key="13">
    <source>
        <dbReference type="Proteomes" id="UP001174997"/>
    </source>
</evidence>
<reference evidence="12" key="1">
    <citation type="submission" date="2023-06" db="EMBL/GenBank/DDBJ databases">
        <title>Genome-scale phylogeny and comparative genomics of the fungal order Sordariales.</title>
        <authorList>
            <consortium name="Lawrence Berkeley National Laboratory"/>
            <person name="Hensen N."/>
            <person name="Bonometti L."/>
            <person name="Westerberg I."/>
            <person name="Brannstrom I.O."/>
            <person name="Guillou S."/>
            <person name="Cros-Aarteil S."/>
            <person name="Calhoun S."/>
            <person name="Haridas S."/>
            <person name="Kuo A."/>
            <person name="Mondo S."/>
            <person name="Pangilinan J."/>
            <person name="Riley R."/>
            <person name="Labutti K."/>
            <person name="Andreopoulos B."/>
            <person name="Lipzen A."/>
            <person name="Chen C."/>
            <person name="Yanf M."/>
            <person name="Daum C."/>
            <person name="Ng V."/>
            <person name="Clum A."/>
            <person name="Steindorff A."/>
            <person name="Ohm R."/>
            <person name="Martin F."/>
            <person name="Silar P."/>
            <person name="Natvig D."/>
            <person name="Lalanne C."/>
            <person name="Gautier V."/>
            <person name="Ament-Velasquez S.L."/>
            <person name="Kruys A."/>
            <person name="Hutchinson M.I."/>
            <person name="Powell A.J."/>
            <person name="Barry K."/>
            <person name="Miller A.N."/>
            <person name="Grigoriev I.V."/>
            <person name="Debuchy R."/>
            <person name="Gladieux P."/>
            <person name="Thoren M.H."/>
            <person name="Johannesson H."/>
        </authorList>
    </citation>
    <scope>NUCLEOTIDE SEQUENCE</scope>
    <source>
        <strain evidence="12">CBS 307.81</strain>
    </source>
</reference>
<evidence type="ECO:0000256" key="1">
    <source>
        <dbReference type="ARBA" id="ARBA00004123"/>
    </source>
</evidence>
<comment type="similarity">
    <text evidence="5">Belongs to the CFT1 family.</text>
</comment>
<evidence type="ECO:0000313" key="12">
    <source>
        <dbReference type="EMBL" id="KAK0666147.1"/>
    </source>
</evidence>
<feature type="domain" description="RSE1/DDB1/CPSF1 C-terminal" evidence="9">
    <location>
        <begin position="1060"/>
        <end position="1404"/>
    </location>
</feature>
<accession>A0AA40DA05</accession>
<dbReference type="GO" id="GO:0005634">
    <property type="term" value="C:nucleus"/>
    <property type="evidence" value="ECO:0007669"/>
    <property type="project" value="UniProtKB-SubCell"/>
</dbReference>
<dbReference type="EMBL" id="JAULSY010000094">
    <property type="protein sequence ID" value="KAK0666147.1"/>
    <property type="molecule type" value="Genomic_DNA"/>
</dbReference>
<feature type="domain" description="RSE1/DDB1/CPSF1 second beta-propeller" evidence="11">
    <location>
        <begin position="584"/>
        <end position="989"/>
    </location>
</feature>
<dbReference type="Pfam" id="PF10433">
    <property type="entry name" value="Beta-prop_RSE1_1st"/>
    <property type="match status" value="1"/>
</dbReference>
<evidence type="ECO:0000256" key="8">
    <source>
        <dbReference type="ARBA" id="ARBA00041264"/>
    </source>
</evidence>
<evidence type="ECO:0000259" key="11">
    <source>
        <dbReference type="Pfam" id="PF23726"/>
    </source>
</evidence>
<dbReference type="FunFam" id="2.130.10.10:FF:000788">
    <property type="entry name" value="mRNA cleavage and polyadenylation factor subunit"/>
    <property type="match status" value="1"/>
</dbReference>
<dbReference type="Gene3D" id="2.130.10.10">
    <property type="entry name" value="YVTN repeat-like/Quinoprotein amine dehydrogenase"/>
    <property type="match status" value="2"/>
</dbReference>
<comment type="subcellular location">
    <subcellularLocation>
        <location evidence="1">Nucleus</location>
    </subcellularLocation>
</comment>
<dbReference type="InterPro" id="IPR015943">
    <property type="entry name" value="WD40/YVTN_repeat-like_dom_sf"/>
</dbReference>
<keyword evidence="4" id="KW-0539">Nucleus</keyword>
<dbReference type="InterPro" id="IPR004871">
    <property type="entry name" value="RSE1/DDB1/CPSF1_C"/>
</dbReference>
<evidence type="ECO:0000256" key="6">
    <source>
        <dbReference type="ARBA" id="ARBA00039187"/>
    </source>
</evidence>
<dbReference type="InterPro" id="IPR058543">
    <property type="entry name" value="Beta-prop_RSE1/DDB1/CPSF1_2nd"/>
</dbReference>
<keyword evidence="13" id="KW-1185">Reference proteome</keyword>
<name>A0AA40DA05_9PEZI</name>
<evidence type="ECO:0000256" key="7">
    <source>
        <dbReference type="ARBA" id="ARBA00039443"/>
    </source>
</evidence>
<organism evidence="12 13">
    <name type="scientific">Cercophora samala</name>
    <dbReference type="NCBI Taxonomy" id="330535"/>
    <lineage>
        <taxon>Eukaryota</taxon>
        <taxon>Fungi</taxon>
        <taxon>Dikarya</taxon>
        <taxon>Ascomycota</taxon>
        <taxon>Pezizomycotina</taxon>
        <taxon>Sordariomycetes</taxon>
        <taxon>Sordariomycetidae</taxon>
        <taxon>Sordariales</taxon>
        <taxon>Lasiosphaeriaceae</taxon>
        <taxon>Cercophora</taxon>
    </lineage>
</organism>
<evidence type="ECO:0000256" key="3">
    <source>
        <dbReference type="ARBA" id="ARBA00022884"/>
    </source>
</evidence>
<dbReference type="GO" id="GO:0003723">
    <property type="term" value="F:RNA binding"/>
    <property type="evidence" value="ECO:0007669"/>
    <property type="project" value="UniProtKB-KW"/>
</dbReference>
<dbReference type="PANTHER" id="PTHR10644">
    <property type="entry name" value="DNA REPAIR/RNA PROCESSING CPSF FAMILY"/>
    <property type="match status" value="1"/>
</dbReference>
<evidence type="ECO:0000259" key="9">
    <source>
        <dbReference type="Pfam" id="PF03178"/>
    </source>
</evidence>
<dbReference type="InterPro" id="IPR018846">
    <property type="entry name" value="Beta-prop_RSE1/DDB1/CPSF1_1st"/>
</dbReference>
<sequence>MQCYTELTPPTAVTHSLTLQLIPGQGTNLVVAKSSLLQIFKTKIVSTEIDTSQQGNSARTRNAGRYESRLANDDDGLEASFLGGDSLAFKTERANNTKLVLVSEISMPGTITGLAKIKSQNLRSGGDALLLAFKDARLSLVEWDSERHDLSTVSIHYYEQDELQGSPWAPTLSNFTNFLAADPGSRCAALKFGGMNLAILPFKQADEDIDMDDDWDEDLDGPRPVKQEAAVVNGGSNIKETPYSPSFVLRLSNLDPTLLHPVHLAFLHEYREPTFGILASTVNASNALGRKDHLAYMVFTLDLQQRASTTILSVPGLPQDLFRVQPLPAPVGGALLVGANELIHIDQSGKPNGVAVNPLTKQCTSFGLADQSDLNLRLEECTIDVLSAEELLVILNDGRMALVTFRVDGRTVSGLDVKLVPPETGGSLIPGRVSTLSRIGKNAMFAGSEEGDSLVFGWTKRQNQSGRKKSRLQDAGLDIDMADVEEDLDEDDDEDDLYAEEPSPKQQAVMVASNVKEADLTFRIHDRLLSIAPIQSVTYGQPVDVPGSEEEQNSDGVRSELQLVCGVGRNKSSAMAIMNLAIPPKVIGRFEFPEARGFWTVCAKKPVPKSLQGDKGPGAIGNDYGTSGQYDKFMIVAKVDLDGYEKSDVYALTAAGFESLTGTEFDPAAGFTIEAGTMGKDNRIIQVLKSEVRCYDGDLGLSQIVPMMDEETGAEPRATSASIADPYLLIIRNDQSVFIASIDGDNELEEVEKEDKALTATKWLTGCLYTDTNGVFGEESGDKKVKLPESILMFLLSASGALYIYRLPDLSKPVYVAEGLSYIPPGLSADYAARKGTTKETVSEILVADLGDATAKFPYLILRHANDDLTMYEPYRYQLGAGLEFPKTLFFQKIPNSVLAKSPAEETDDEEVTHQAKCLALRRCNNIGGYSTVFLPGPSPSFIIKSSKSMPKVLPLQGAAVTAISSFHTEGCEHGFIYADSHNIARVSQLPSDWSFAETGLAVKKIPIGEDIAAVAYHPPSQSYVVACNTPEPFELPRDDDYHKEWAREVLPFKPTLERGTLKLISPITWTVVDTIVMDPCENVLCVETLNLEVSEATNERKLLIAVGTAITKGEDLPTRGAIYVYNVADVIPEPGKPETGKKLKLIAKEDIPRGAVTALSEIGTQGLMLVAQGPKCMVRGLKEDGTLLPVAFMDMNCYVTSAKELPGTGLCLMADAFKGVWFTGYTEEPYKMMIFGKSNTRLEVLNADFLPNGKELSIVASDAEGHIHILQFDPEHPKSLQGHLLLHRTSFSTGAHHVTKSLLLPSTLSPDSKEESEDNGATGKAHVLLLASPTGVIAALRPLSETAYRRLSSLAAQLTNSLPHAAGLNPKGYRMPSATGPPAGVDAGIGRHIVDGTILARFSELGKARRGEVAGRAGYTGPDEIRGELESVLGWVGLDYF</sequence>
<dbReference type="GO" id="GO:0006397">
    <property type="term" value="P:mRNA processing"/>
    <property type="evidence" value="ECO:0007669"/>
    <property type="project" value="UniProtKB-KW"/>
</dbReference>
<dbReference type="InterPro" id="IPR050358">
    <property type="entry name" value="RSE1/DDB1/CFT1"/>
</dbReference>
<comment type="caution">
    <text evidence="12">The sequence shown here is derived from an EMBL/GenBank/DDBJ whole genome shotgun (WGS) entry which is preliminary data.</text>
</comment>
<dbReference type="Pfam" id="PF03178">
    <property type="entry name" value="CPSF_A"/>
    <property type="match status" value="1"/>
</dbReference>
<dbReference type="Pfam" id="PF23726">
    <property type="entry name" value="Beta-prop_RSE1_2nd"/>
    <property type="match status" value="1"/>
</dbReference>
<evidence type="ECO:0000259" key="10">
    <source>
        <dbReference type="Pfam" id="PF10433"/>
    </source>
</evidence>
<gene>
    <name evidence="12" type="ORF">QBC41DRAFT_326453</name>
</gene>
<feature type="domain" description="RSE1/DDB1/CPSF1 first beta-propeller" evidence="10">
    <location>
        <begin position="95"/>
        <end position="461"/>
    </location>
</feature>
<proteinExistence type="inferred from homology"/>